<keyword evidence="1" id="KW-0472">Membrane</keyword>
<evidence type="ECO:0000256" key="1">
    <source>
        <dbReference type="SAM" id="Phobius"/>
    </source>
</evidence>
<keyword evidence="1" id="KW-0812">Transmembrane</keyword>
<evidence type="ECO:0000313" key="3">
    <source>
        <dbReference type="Proteomes" id="UP000324222"/>
    </source>
</evidence>
<dbReference type="Proteomes" id="UP000324222">
    <property type="component" value="Unassembled WGS sequence"/>
</dbReference>
<proteinExistence type="predicted"/>
<reference evidence="2 3" key="1">
    <citation type="submission" date="2019-05" db="EMBL/GenBank/DDBJ databases">
        <title>Another draft genome of Portunus trituberculatus and its Hox gene families provides insights of decapod evolution.</title>
        <authorList>
            <person name="Jeong J.-H."/>
            <person name="Song I."/>
            <person name="Kim S."/>
            <person name="Choi T."/>
            <person name="Kim D."/>
            <person name="Ryu S."/>
            <person name="Kim W."/>
        </authorList>
    </citation>
    <scope>NUCLEOTIDE SEQUENCE [LARGE SCALE GENOMIC DNA]</scope>
    <source>
        <tissue evidence="2">Muscle</tissue>
    </source>
</reference>
<name>A0A5B7H9B8_PORTR</name>
<gene>
    <name evidence="2" type="ORF">E2C01_059538</name>
</gene>
<comment type="caution">
    <text evidence="2">The sequence shown here is derived from an EMBL/GenBank/DDBJ whole genome shotgun (WGS) entry which is preliminary data.</text>
</comment>
<dbReference type="EMBL" id="VSRR010023336">
    <property type="protein sequence ID" value="MPC65404.1"/>
    <property type="molecule type" value="Genomic_DNA"/>
</dbReference>
<dbReference type="AlphaFoldDB" id="A0A5B7H9B8"/>
<keyword evidence="3" id="KW-1185">Reference proteome</keyword>
<organism evidence="2 3">
    <name type="scientific">Portunus trituberculatus</name>
    <name type="common">Swimming crab</name>
    <name type="synonym">Neptunus trituberculatus</name>
    <dbReference type="NCBI Taxonomy" id="210409"/>
    <lineage>
        <taxon>Eukaryota</taxon>
        <taxon>Metazoa</taxon>
        <taxon>Ecdysozoa</taxon>
        <taxon>Arthropoda</taxon>
        <taxon>Crustacea</taxon>
        <taxon>Multicrustacea</taxon>
        <taxon>Malacostraca</taxon>
        <taxon>Eumalacostraca</taxon>
        <taxon>Eucarida</taxon>
        <taxon>Decapoda</taxon>
        <taxon>Pleocyemata</taxon>
        <taxon>Brachyura</taxon>
        <taxon>Eubrachyura</taxon>
        <taxon>Portunoidea</taxon>
        <taxon>Portunidae</taxon>
        <taxon>Portuninae</taxon>
        <taxon>Portunus</taxon>
    </lineage>
</organism>
<sequence>MLCVSRSCFSIVGWNLFYFILFFFILSPSFPYKNHFRSNSPPLLKVGNDYQVLSVVEWTEYERFKIHSVTALRQGLCLSPAFSALGLSVISFCRLEGTLILCIVLPEPHHLLQSEAGSRWAVARWPTNLKI</sequence>
<accession>A0A5B7H9B8</accession>
<keyword evidence="1" id="KW-1133">Transmembrane helix</keyword>
<protein>
    <submittedName>
        <fullName evidence="2">Uncharacterized protein</fullName>
    </submittedName>
</protein>
<evidence type="ECO:0000313" key="2">
    <source>
        <dbReference type="EMBL" id="MPC65404.1"/>
    </source>
</evidence>
<feature type="transmembrane region" description="Helical" evidence="1">
    <location>
        <begin position="12"/>
        <end position="32"/>
    </location>
</feature>